<dbReference type="PROSITE" id="PS51462">
    <property type="entry name" value="NUDIX"/>
    <property type="match status" value="1"/>
</dbReference>
<dbReference type="PATRIC" id="fig|886882.15.peg.5893"/>
<evidence type="ECO:0000259" key="1">
    <source>
        <dbReference type="PROSITE" id="PS51462"/>
    </source>
</evidence>
<organism evidence="2 3">
    <name type="scientific">Paenibacillus polymyxa (strain SC2)</name>
    <name type="common">Bacillus polymyxa</name>
    <dbReference type="NCBI Taxonomy" id="886882"/>
    <lineage>
        <taxon>Bacteria</taxon>
        <taxon>Bacillati</taxon>
        <taxon>Bacillota</taxon>
        <taxon>Bacilli</taxon>
        <taxon>Bacillales</taxon>
        <taxon>Paenibacillaceae</taxon>
        <taxon>Paenibacillus</taxon>
    </lineage>
</organism>
<dbReference type="eggNOG" id="COG4112">
    <property type="taxonomic scope" value="Bacteria"/>
</dbReference>
<protein>
    <recommendedName>
        <fullName evidence="1">Nudix hydrolase domain-containing protein</fullName>
    </recommendedName>
</protein>
<dbReference type="InterPro" id="IPR015797">
    <property type="entry name" value="NUDIX_hydrolase-like_dom_sf"/>
</dbReference>
<dbReference type="AlphaFoldDB" id="E3EKC4"/>
<dbReference type="Proteomes" id="UP000006868">
    <property type="component" value="Plasmid pSC2"/>
</dbReference>
<dbReference type="KEGG" id="ppm:PPSC2_27805"/>
<evidence type="ECO:0000313" key="3">
    <source>
        <dbReference type="Proteomes" id="UP000006868"/>
    </source>
</evidence>
<dbReference type="SUPFAM" id="SSF55811">
    <property type="entry name" value="Nudix"/>
    <property type="match status" value="1"/>
</dbReference>
<accession>E3EKC4</accession>
<dbReference type="EMBL" id="CP002214">
    <property type="protein sequence ID" value="ADO59451.2"/>
    <property type="molecule type" value="Genomic_DNA"/>
</dbReference>
<dbReference type="InterPro" id="IPR000086">
    <property type="entry name" value="NUDIX_hydrolase_dom"/>
</dbReference>
<name>E3EKC4_PAEPS</name>
<keyword evidence="2" id="KW-0614">Plasmid</keyword>
<evidence type="ECO:0000313" key="2">
    <source>
        <dbReference type="EMBL" id="ADO59451.2"/>
    </source>
</evidence>
<dbReference type="Gene3D" id="3.90.79.10">
    <property type="entry name" value="Nucleoside Triphosphate Pyrophosphohydrolase"/>
    <property type="match status" value="1"/>
</dbReference>
<sequence length="230" mass="26633">MTNETLEYILNRRDEYEIDTHEWTSWNELKAEWLEYRKPSNKESIIYFKEMDLLDIPAGFSEVATLPLLAFQVGKRSLLEYDPAHRHPIPYVIVKHGSKYFFILRETGSGELRLIGKKGMLGGHVGAEDIDSSGLNQTILNGLMRELNEEAAIDETMIQSIQLKGLIKGDEGVDCDHLGIVYRIDLNTDQIETQEDGVQKGIWIHEDELERHFDLFESWSKITFTYLLRK</sequence>
<proteinExistence type="predicted"/>
<gene>
    <name evidence="2" type="ORF">PPSC2_27805</name>
</gene>
<geneLocation type="plasmid" evidence="2 3">
    <name>pSC2</name>
</geneLocation>
<feature type="domain" description="Nudix hydrolase" evidence="1">
    <location>
        <begin position="84"/>
        <end position="226"/>
    </location>
</feature>
<reference evidence="2 3" key="1">
    <citation type="journal article" date="2011" name="J. Bacteriol.">
        <title>Complete genome sequence of Paenibacillus polymyxa SC2, a strain of plant growth-promoting Rhizobacterium with broad-spectrum antimicrobial activity.</title>
        <authorList>
            <person name="Ma M."/>
            <person name="Wang C."/>
            <person name="Ding Y."/>
            <person name="Li L."/>
            <person name="Shen D."/>
            <person name="Jiang X."/>
            <person name="Guan D."/>
            <person name="Cao F."/>
            <person name="Chen H."/>
            <person name="Feng R."/>
            <person name="Wang X."/>
            <person name="Ge Y."/>
            <person name="Yao L."/>
            <person name="Bing X."/>
            <person name="Yang X."/>
            <person name="Li J."/>
            <person name="Du B."/>
        </authorList>
    </citation>
    <scope>NUCLEOTIDE SEQUENCE [LARGE SCALE GENOMIC DNA]</scope>
    <source>
        <strain evidence="2 3">SC2</strain>
        <plasmid evidence="3">pSC2</plasmid>
    </source>
</reference>
<dbReference type="OrthoDB" id="6398375at2"/>
<dbReference type="HOGENOM" id="CLU_1203874_0_0_9"/>